<feature type="domain" description="4Fe-4S ferredoxin-type" evidence="5">
    <location>
        <begin position="154"/>
        <end position="183"/>
    </location>
</feature>
<dbReference type="InterPro" id="IPR001041">
    <property type="entry name" value="2Fe-2S_ferredoxin-type"/>
</dbReference>
<proteinExistence type="predicted"/>
<evidence type="ECO:0000259" key="4">
    <source>
        <dbReference type="PROSITE" id="PS51085"/>
    </source>
</evidence>
<dbReference type="PROSITE" id="PS00198">
    <property type="entry name" value="4FE4S_FER_1"/>
    <property type="match status" value="1"/>
</dbReference>
<keyword evidence="3" id="KW-0411">Iron-sulfur</keyword>
<evidence type="ECO:0000259" key="5">
    <source>
        <dbReference type="PROSITE" id="PS51379"/>
    </source>
</evidence>
<reference evidence="6 7" key="1">
    <citation type="journal article" date="2018" name="Nat. Biotechnol.">
        <title>A standardized bacterial taxonomy based on genome phylogeny substantially revises the tree of life.</title>
        <authorList>
            <person name="Parks D.H."/>
            <person name="Chuvochina M."/>
            <person name="Waite D.W."/>
            <person name="Rinke C."/>
            <person name="Skarshewski A."/>
            <person name="Chaumeil P.A."/>
            <person name="Hugenholtz P."/>
        </authorList>
    </citation>
    <scope>NUCLEOTIDE SEQUENCE [LARGE SCALE GENOMIC DNA]</scope>
    <source>
        <strain evidence="6">UBA10948</strain>
    </source>
</reference>
<evidence type="ECO:0000313" key="7">
    <source>
        <dbReference type="Proteomes" id="UP000263273"/>
    </source>
</evidence>
<evidence type="ECO:0000313" key="6">
    <source>
        <dbReference type="EMBL" id="HBK52968.1"/>
    </source>
</evidence>
<dbReference type="GO" id="GO:0046872">
    <property type="term" value="F:metal ion binding"/>
    <property type="evidence" value="ECO:0007669"/>
    <property type="project" value="UniProtKB-KW"/>
</dbReference>
<accession>A0A354YUC7</accession>
<dbReference type="Proteomes" id="UP000263273">
    <property type="component" value="Unassembled WGS sequence"/>
</dbReference>
<dbReference type="PROSITE" id="PS00641">
    <property type="entry name" value="COMPLEX1_75K_1"/>
    <property type="match status" value="1"/>
</dbReference>
<dbReference type="SUPFAM" id="SSF54292">
    <property type="entry name" value="2Fe-2S ferredoxin-like"/>
    <property type="match status" value="1"/>
</dbReference>
<protein>
    <submittedName>
        <fullName evidence="6">2Fe-2S ferredoxin</fullName>
    </submittedName>
</protein>
<dbReference type="GO" id="GO:0008137">
    <property type="term" value="F:NADH dehydrogenase (ubiquinone) activity"/>
    <property type="evidence" value="ECO:0007669"/>
    <property type="project" value="InterPro"/>
</dbReference>
<dbReference type="CDD" id="cd00207">
    <property type="entry name" value="fer2"/>
    <property type="match status" value="1"/>
</dbReference>
<organism evidence="6 7">
    <name type="scientific">Syntrophomonas wolfei</name>
    <dbReference type="NCBI Taxonomy" id="863"/>
    <lineage>
        <taxon>Bacteria</taxon>
        <taxon>Bacillati</taxon>
        <taxon>Bacillota</taxon>
        <taxon>Clostridia</taxon>
        <taxon>Eubacteriales</taxon>
        <taxon>Syntrophomonadaceae</taxon>
        <taxon>Syntrophomonas</taxon>
    </lineage>
</organism>
<evidence type="ECO:0000256" key="3">
    <source>
        <dbReference type="ARBA" id="ARBA00023014"/>
    </source>
</evidence>
<dbReference type="InterPro" id="IPR017900">
    <property type="entry name" value="4Fe4S_Fe_S_CS"/>
</dbReference>
<dbReference type="SUPFAM" id="SSF54862">
    <property type="entry name" value="4Fe-4S ferredoxins"/>
    <property type="match status" value="1"/>
</dbReference>
<gene>
    <name evidence="6" type="ORF">DDZ44_03395</name>
</gene>
<dbReference type="InterPro" id="IPR017896">
    <property type="entry name" value="4Fe4S_Fe-S-bd"/>
</dbReference>
<dbReference type="GO" id="GO:0016020">
    <property type="term" value="C:membrane"/>
    <property type="evidence" value="ECO:0007669"/>
    <property type="project" value="InterPro"/>
</dbReference>
<dbReference type="STRING" id="378794.GCA_001570625_01846"/>
<evidence type="ECO:0000256" key="1">
    <source>
        <dbReference type="ARBA" id="ARBA00022723"/>
    </source>
</evidence>
<dbReference type="PROSITE" id="PS51379">
    <property type="entry name" value="4FE4S_FER_2"/>
    <property type="match status" value="1"/>
</dbReference>
<dbReference type="AlphaFoldDB" id="A0A354YUC7"/>
<dbReference type="InterPro" id="IPR000283">
    <property type="entry name" value="NADH_UbQ_OxRdtase_75kDa_su_CS"/>
</dbReference>
<keyword evidence="1" id="KW-0479">Metal-binding</keyword>
<sequence>MKLIIDGKAFNAYPGDSILDVARREGIAIPTLCYHEAFGGQGSCRLCMVEVTAGGRSRLVASCTYPVSEGIEVKTSTPAVEKIRRNIIMVLYKRASGSVLMQKLYREYGCSENSLGEKQEERCIVCRLCVLACEKMGTSAISTVMRGIDKRVGTPYDQAATACIGCAACAHICPTGAIEVLDSGNIRTIWNKNFNLINCERCGQPFATREEIDYVSRRSGIEDAELCFCEECRRKKLVGKMQGFSPC</sequence>
<dbReference type="Pfam" id="PF13510">
    <property type="entry name" value="Fer2_4"/>
    <property type="match status" value="1"/>
</dbReference>
<evidence type="ECO:0000256" key="2">
    <source>
        <dbReference type="ARBA" id="ARBA00023004"/>
    </source>
</evidence>
<feature type="domain" description="2Fe-2S ferredoxin-type" evidence="4">
    <location>
        <begin position="1"/>
        <end position="79"/>
    </location>
</feature>
<dbReference type="EMBL" id="DNZF01000071">
    <property type="protein sequence ID" value="HBK52968.1"/>
    <property type="molecule type" value="Genomic_DNA"/>
</dbReference>
<dbReference type="GO" id="GO:0051536">
    <property type="term" value="F:iron-sulfur cluster binding"/>
    <property type="evidence" value="ECO:0007669"/>
    <property type="project" value="UniProtKB-KW"/>
</dbReference>
<dbReference type="GO" id="GO:0042773">
    <property type="term" value="P:ATP synthesis coupled electron transport"/>
    <property type="evidence" value="ECO:0007669"/>
    <property type="project" value="InterPro"/>
</dbReference>
<dbReference type="Pfam" id="PF14697">
    <property type="entry name" value="Fer4_21"/>
    <property type="match status" value="1"/>
</dbReference>
<keyword evidence="2" id="KW-0408">Iron</keyword>
<dbReference type="InterPro" id="IPR036010">
    <property type="entry name" value="2Fe-2S_ferredoxin-like_sf"/>
</dbReference>
<dbReference type="Gene3D" id="3.10.20.740">
    <property type="match status" value="1"/>
</dbReference>
<dbReference type="Gene3D" id="3.30.70.20">
    <property type="match status" value="1"/>
</dbReference>
<dbReference type="RefSeq" id="WP_276621494.1">
    <property type="nucleotide sequence ID" value="NZ_DHSN01000093.1"/>
</dbReference>
<name>A0A354YUC7_9FIRM</name>
<comment type="caution">
    <text evidence="6">The sequence shown here is derived from an EMBL/GenBank/DDBJ whole genome shotgun (WGS) entry which is preliminary data.</text>
</comment>
<dbReference type="PROSITE" id="PS51085">
    <property type="entry name" value="2FE2S_FER_2"/>
    <property type="match status" value="1"/>
</dbReference>